<dbReference type="EMBL" id="AVOT02005416">
    <property type="protein sequence ID" value="MBW0478993.1"/>
    <property type="molecule type" value="Genomic_DNA"/>
</dbReference>
<name>A0A9Q3C9K9_9BASI</name>
<gene>
    <name evidence="1" type="ORF">O181_018708</name>
</gene>
<reference evidence="1" key="1">
    <citation type="submission" date="2021-03" db="EMBL/GenBank/DDBJ databases">
        <title>Draft genome sequence of rust myrtle Austropuccinia psidii MF-1, a brazilian biotype.</title>
        <authorList>
            <person name="Quecine M.C."/>
            <person name="Pachon D.M.R."/>
            <person name="Bonatelli M.L."/>
            <person name="Correr F.H."/>
            <person name="Franceschini L.M."/>
            <person name="Leite T.F."/>
            <person name="Margarido G.R.A."/>
            <person name="Almeida C.A."/>
            <person name="Ferrarezi J.A."/>
            <person name="Labate C.A."/>
        </authorList>
    </citation>
    <scope>NUCLEOTIDE SEQUENCE</scope>
    <source>
        <strain evidence="1">MF-1</strain>
    </source>
</reference>
<evidence type="ECO:0000313" key="2">
    <source>
        <dbReference type="Proteomes" id="UP000765509"/>
    </source>
</evidence>
<sequence length="82" mass="9505">MPDSMINMKILSKFGEELEHDIKFRCVEPSSMEDIISRTIIGKTWTRKPMESKIVSNTSREDSRPERLVSKCHRCGRSLHLA</sequence>
<accession>A0A9Q3C9K9</accession>
<proteinExistence type="predicted"/>
<evidence type="ECO:0000313" key="1">
    <source>
        <dbReference type="EMBL" id="MBW0478993.1"/>
    </source>
</evidence>
<organism evidence="1 2">
    <name type="scientific">Austropuccinia psidii MF-1</name>
    <dbReference type="NCBI Taxonomy" id="1389203"/>
    <lineage>
        <taxon>Eukaryota</taxon>
        <taxon>Fungi</taxon>
        <taxon>Dikarya</taxon>
        <taxon>Basidiomycota</taxon>
        <taxon>Pucciniomycotina</taxon>
        <taxon>Pucciniomycetes</taxon>
        <taxon>Pucciniales</taxon>
        <taxon>Sphaerophragmiaceae</taxon>
        <taxon>Austropuccinia</taxon>
    </lineage>
</organism>
<comment type="caution">
    <text evidence="1">The sequence shown here is derived from an EMBL/GenBank/DDBJ whole genome shotgun (WGS) entry which is preliminary data.</text>
</comment>
<keyword evidence="2" id="KW-1185">Reference proteome</keyword>
<dbReference type="AlphaFoldDB" id="A0A9Q3C9K9"/>
<protein>
    <submittedName>
        <fullName evidence="1">Uncharacterized protein</fullName>
    </submittedName>
</protein>
<dbReference type="Proteomes" id="UP000765509">
    <property type="component" value="Unassembled WGS sequence"/>
</dbReference>